<keyword evidence="3" id="KW-1185">Reference proteome</keyword>
<proteinExistence type="predicted"/>
<dbReference type="SUPFAM" id="SSF55729">
    <property type="entry name" value="Acyl-CoA N-acyltransferases (Nat)"/>
    <property type="match status" value="1"/>
</dbReference>
<dbReference type="Pfam" id="PF13302">
    <property type="entry name" value="Acetyltransf_3"/>
    <property type="match status" value="1"/>
</dbReference>
<dbReference type="InterPro" id="IPR051531">
    <property type="entry name" value="N-acetyltransferase"/>
</dbReference>
<dbReference type="OrthoDB" id="6293260at2"/>
<reference evidence="2 3" key="1">
    <citation type="journal article" date="2016" name="Front. Microbiol.">
        <title>Comparative Genomic Analysis Reveals a Diverse Repertoire of Genes Involved in Prokaryote-Eukaryote Interactions within the Pseudovibrio Genus.</title>
        <authorList>
            <person name="Romano S."/>
            <person name="Fernandez-Guerra A."/>
            <person name="Reen F.J."/>
            <person name="Glockner F.O."/>
            <person name="Crowley S.P."/>
            <person name="O'Sullivan O."/>
            <person name="Cotter P.D."/>
            <person name="Adams C."/>
            <person name="Dobson A.D."/>
            <person name="O'Gara F."/>
        </authorList>
    </citation>
    <scope>NUCLEOTIDE SEQUENCE [LARGE SCALE GENOMIC DNA]</scope>
    <source>
        <strain evidence="2 3">Ad2</strain>
    </source>
</reference>
<comment type="caution">
    <text evidence="2">The sequence shown here is derived from an EMBL/GenBank/DDBJ whole genome shotgun (WGS) entry which is preliminary data.</text>
</comment>
<dbReference type="InterPro" id="IPR000182">
    <property type="entry name" value="GNAT_dom"/>
</dbReference>
<dbReference type="PANTHER" id="PTHR43792:SF1">
    <property type="entry name" value="N-ACETYLTRANSFERASE DOMAIN-CONTAINING PROTEIN"/>
    <property type="match status" value="1"/>
</dbReference>
<sequence length="167" mass="18667">MTAIPTLETQRLILRPPCMEDWPDNLALMRSERSKFMGGPVPRYVAWGIFCHDIAQWSLMGHGALMIELKSTGSCIGQVAINHGPLFPEHELGWFLYEGQEGNGYATEAATALRGWGFDAFGLKTLVSYIDRKNQGSIRIAERLGGTLDHEAPREDPEDLAYRYSPV</sequence>
<evidence type="ECO:0000313" key="2">
    <source>
        <dbReference type="EMBL" id="KZL19475.1"/>
    </source>
</evidence>
<accession>A0A165Z3E9</accession>
<dbReference type="Gene3D" id="3.40.630.30">
    <property type="match status" value="1"/>
</dbReference>
<evidence type="ECO:0000313" key="3">
    <source>
        <dbReference type="Proteomes" id="UP000076577"/>
    </source>
</evidence>
<dbReference type="Proteomes" id="UP000076577">
    <property type="component" value="Unassembled WGS sequence"/>
</dbReference>
<name>A0A165Z3E9_9HYPH</name>
<evidence type="ECO:0000259" key="1">
    <source>
        <dbReference type="Pfam" id="PF13302"/>
    </source>
</evidence>
<dbReference type="GO" id="GO:0016747">
    <property type="term" value="F:acyltransferase activity, transferring groups other than amino-acyl groups"/>
    <property type="evidence" value="ECO:0007669"/>
    <property type="project" value="InterPro"/>
</dbReference>
<dbReference type="InterPro" id="IPR016181">
    <property type="entry name" value="Acyl_CoA_acyltransferase"/>
</dbReference>
<protein>
    <recommendedName>
        <fullName evidence="1">N-acetyltransferase domain-containing protein</fullName>
    </recommendedName>
</protein>
<dbReference type="PATRIC" id="fig|989403.3.peg.1874"/>
<dbReference type="STRING" id="989403.SAMN05421798_102314"/>
<dbReference type="RefSeq" id="WP_068004928.1">
    <property type="nucleotide sequence ID" value="NZ_FOFM01000002.1"/>
</dbReference>
<organism evidence="2 3">
    <name type="scientific">Pseudovibrio axinellae</name>
    <dbReference type="NCBI Taxonomy" id="989403"/>
    <lineage>
        <taxon>Bacteria</taxon>
        <taxon>Pseudomonadati</taxon>
        <taxon>Pseudomonadota</taxon>
        <taxon>Alphaproteobacteria</taxon>
        <taxon>Hyphomicrobiales</taxon>
        <taxon>Stappiaceae</taxon>
        <taxon>Pseudovibrio</taxon>
    </lineage>
</organism>
<gene>
    <name evidence="2" type="ORF">PsAD2_01753</name>
</gene>
<dbReference type="EMBL" id="LMCB01000013">
    <property type="protein sequence ID" value="KZL19475.1"/>
    <property type="molecule type" value="Genomic_DNA"/>
</dbReference>
<feature type="domain" description="N-acetyltransferase" evidence="1">
    <location>
        <begin position="11"/>
        <end position="146"/>
    </location>
</feature>
<dbReference type="PANTHER" id="PTHR43792">
    <property type="entry name" value="GNAT FAMILY, PUTATIVE (AFU_ORTHOLOGUE AFUA_3G00765)-RELATED-RELATED"/>
    <property type="match status" value="1"/>
</dbReference>
<dbReference type="AlphaFoldDB" id="A0A165Z3E9"/>